<evidence type="ECO:0000313" key="2">
    <source>
        <dbReference type="Proteomes" id="UP000009144"/>
    </source>
</evidence>
<dbReference type="PATRIC" id="fig|754476.3.peg.1639"/>
<dbReference type="HOGENOM" id="CLU_137928_2_0_6"/>
<dbReference type="PANTHER" id="PTHR36849">
    <property type="entry name" value="CYTOPLASMIC PROTEIN-RELATED"/>
    <property type="match status" value="1"/>
</dbReference>
<dbReference type="eggNOG" id="COG3189">
    <property type="taxonomic scope" value="Bacteria"/>
</dbReference>
<accession>I1XJB3</accession>
<organism evidence="1 2">
    <name type="scientific">Methylophaga nitratireducenticrescens</name>
    <dbReference type="NCBI Taxonomy" id="754476"/>
    <lineage>
        <taxon>Bacteria</taxon>
        <taxon>Pseudomonadati</taxon>
        <taxon>Pseudomonadota</taxon>
        <taxon>Gammaproteobacteria</taxon>
        <taxon>Thiotrichales</taxon>
        <taxon>Piscirickettsiaceae</taxon>
        <taxon>Methylophaga</taxon>
    </lineage>
</organism>
<dbReference type="PANTHER" id="PTHR36849:SF1">
    <property type="entry name" value="CYTOPLASMIC PROTEIN"/>
    <property type="match status" value="1"/>
</dbReference>
<dbReference type="Pfam" id="PF22752">
    <property type="entry name" value="DUF488-N3i"/>
    <property type="match status" value="1"/>
</dbReference>
<dbReference type="KEGG" id="mej:Q7A_1658"/>
<sequence length="103" mass="12262">MQYDDWIKELSPSNSLRKQWHNSELSYKQFSKRYSDELESQQKEMECIVQLANKETITLISAVKELENSHLPILKDHILDKLEEISPEETRERSSPVCYDNFQ</sequence>
<gene>
    <name evidence="1" type="ordered locus">Q7A_1658</name>
</gene>
<protein>
    <submittedName>
        <fullName evidence="1">Uncharacterized protein</fullName>
    </submittedName>
</protein>
<evidence type="ECO:0000313" key="1">
    <source>
        <dbReference type="EMBL" id="AFI84482.1"/>
    </source>
</evidence>
<reference evidence="1 2" key="2">
    <citation type="journal article" date="2013" name="Int. J. Syst. Evol. Microbiol.">
        <title>Methylophaga nitratireducenticrescens sp. nov. and Methylophaga frappieri sp. nov., isolated from the biofilm of the methanol-fed denitrification system treating the seawater at the Montreal Biodome.</title>
        <authorList>
            <person name="Villeneuve C."/>
            <person name="Martineau C."/>
            <person name="Mauffrey F."/>
            <person name="Villemur R."/>
        </authorList>
    </citation>
    <scope>NUCLEOTIDE SEQUENCE [LARGE SCALE GENOMIC DNA]</scope>
    <source>
        <strain evidence="1 2">JAM1</strain>
    </source>
</reference>
<name>I1XJB3_METNJ</name>
<keyword evidence="2" id="KW-1185">Reference proteome</keyword>
<proteinExistence type="predicted"/>
<dbReference type="Proteomes" id="UP000009144">
    <property type="component" value="Chromosome"/>
</dbReference>
<dbReference type="EMBL" id="CP003390">
    <property type="protein sequence ID" value="AFI84482.1"/>
    <property type="molecule type" value="Genomic_DNA"/>
</dbReference>
<dbReference type="InterPro" id="IPR052552">
    <property type="entry name" value="YeaO-like"/>
</dbReference>
<dbReference type="AlphaFoldDB" id="I1XJB3"/>
<reference evidence="1 2" key="1">
    <citation type="journal article" date="2012" name="J. Bacteriol.">
        <title>Complete genome sequences of Methylophaga sp. strain JAM1 and Methylophaga sp. strain JAM7.</title>
        <authorList>
            <person name="Villeneuve C."/>
            <person name="Martineau C."/>
            <person name="Mauffrey F."/>
            <person name="Villemur R."/>
        </authorList>
    </citation>
    <scope>NUCLEOTIDE SEQUENCE [LARGE SCALE GENOMIC DNA]</scope>
    <source>
        <strain evidence="1 2">JAM1</strain>
    </source>
</reference>